<proteinExistence type="predicted"/>
<keyword evidence="2" id="KW-1185">Reference proteome</keyword>
<dbReference type="AlphaFoldDB" id="A0A545UL03"/>
<name>A0A545UL03_9HYPO</name>
<dbReference type="EMBL" id="SPUK01000034">
    <property type="protein sequence ID" value="TQV90140.1"/>
    <property type="molecule type" value="Genomic_DNA"/>
</dbReference>
<evidence type="ECO:0000313" key="1">
    <source>
        <dbReference type="EMBL" id="TQV90140.1"/>
    </source>
</evidence>
<protein>
    <submittedName>
        <fullName evidence="1">Uncharacterized protein</fullName>
    </submittedName>
</protein>
<evidence type="ECO:0000313" key="2">
    <source>
        <dbReference type="Proteomes" id="UP000315783"/>
    </source>
</evidence>
<sequence length="73" mass="8177">MARANNSEWKARRALAASAVLDPVTSMGQQSDRPQNMRRYSCRTRLLDPLMGFQSQSVTNKTMGTCLMGSRHC</sequence>
<comment type="caution">
    <text evidence="1">The sequence shown here is derived from an EMBL/GenBank/DDBJ whole genome shotgun (WGS) entry which is preliminary data.</text>
</comment>
<gene>
    <name evidence="1" type="ORF">IF1G_11182</name>
</gene>
<organism evidence="1 2">
    <name type="scientific">Cordyceps javanica</name>
    <dbReference type="NCBI Taxonomy" id="43265"/>
    <lineage>
        <taxon>Eukaryota</taxon>
        <taxon>Fungi</taxon>
        <taxon>Dikarya</taxon>
        <taxon>Ascomycota</taxon>
        <taxon>Pezizomycotina</taxon>
        <taxon>Sordariomycetes</taxon>
        <taxon>Hypocreomycetidae</taxon>
        <taxon>Hypocreales</taxon>
        <taxon>Cordycipitaceae</taxon>
        <taxon>Cordyceps</taxon>
    </lineage>
</organism>
<reference evidence="1 2" key="1">
    <citation type="journal article" date="2019" name="Appl. Microbiol. Biotechnol.">
        <title>Genome sequence of Isaria javanica and comparative genome analysis insights into family S53 peptidase evolution in fungal entomopathogens.</title>
        <authorList>
            <person name="Lin R."/>
            <person name="Zhang X."/>
            <person name="Xin B."/>
            <person name="Zou M."/>
            <person name="Gao Y."/>
            <person name="Qin F."/>
            <person name="Hu Q."/>
            <person name="Xie B."/>
            <person name="Cheng X."/>
        </authorList>
    </citation>
    <scope>NUCLEOTIDE SEQUENCE [LARGE SCALE GENOMIC DNA]</scope>
    <source>
        <strain evidence="1 2">IJ1G</strain>
    </source>
</reference>
<accession>A0A545UL03</accession>
<dbReference type="Proteomes" id="UP000315783">
    <property type="component" value="Unassembled WGS sequence"/>
</dbReference>